<keyword evidence="2" id="KW-1185">Reference proteome</keyword>
<dbReference type="Proteomes" id="UP000536604">
    <property type="component" value="Unassembled WGS sequence"/>
</dbReference>
<protein>
    <submittedName>
        <fullName evidence="1">Uncharacterized protein</fullName>
    </submittedName>
</protein>
<dbReference type="RefSeq" id="WP_246405326.1">
    <property type="nucleotide sequence ID" value="NZ_JACHJO010000009.1"/>
</dbReference>
<gene>
    <name evidence="1" type="ORF">FHS13_003129</name>
</gene>
<organism evidence="1 2">
    <name type="scientific">Nocardiopsis algeriensis</name>
    <dbReference type="NCBI Taxonomy" id="1478215"/>
    <lineage>
        <taxon>Bacteria</taxon>
        <taxon>Bacillati</taxon>
        <taxon>Actinomycetota</taxon>
        <taxon>Actinomycetes</taxon>
        <taxon>Streptosporangiales</taxon>
        <taxon>Nocardiopsidaceae</taxon>
        <taxon>Nocardiopsis</taxon>
    </lineage>
</organism>
<evidence type="ECO:0000313" key="2">
    <source>
        <dbReference type="Proteomes" id="UP000536604"/>
    </source>
</evidence>
<reference evidence="1 2" key="1">
    <citation type="submission" date="2020-08" db="EMBL/GenBank/DDBJ databases">
        <title>Genomic Encyclopedia of Type Strains, Phase III (KMG-III): the genomes of soil and plant-associated and newly described type strains.</title>
        <authorList>
            <person name="Whitman W."/>
        </authorList>
    </citation>
    <scope>NUCLEOTIDE SEQUENCE [LARGE SCALE GENOMIC DNA]</scope>
    <source>
        <strain evidence="1 2">CECT 8712</strain>
    </source>
</reference>
<proteinExistence type="predicted"/>
<dbReference type="AlphaFoldDB" id="A0A841IYD6"/>
<sequence length="79" mass="9404">MDAADEVKRRIAEHVEWQKQGAWVVLWGCYTRVFWAYACWPVVPADGVVVSAGDPEVLYSQMRDVEREHDYLRWRHRRA</sequence>
<comment type="caution">
    <text evidence="1">The sequence shown here is derived from an EMBL/GenBank/DDBJ whole genome shotgun (WGS) entry which is preliminary data.</text>
</comment>
<evidence type="ECO:0000313" key="1">
    <source>
        <dbReference type="EMBL" id="MBB6121161.1"/>
    </source>
</evidence>
<accession>A0A841IYD6</accession>
<dbReference type="EMBL" id="JACHJO010000009">
    <property type="protein sequence ID" value="MBB6121161.1"/>
    <property type="molecule type" value="Genomic_DNA"/>
</dbReference>
<name>A0A841IYD6_9ACTN</name>